<dbReference type="GO" id="GO:0031124">
    <property type="term" value="P:mRNA 3'-end processing"/>
    <property type="evidence" value="ECO:0007669"/>
    <property type="project" value="InterPro"/>
</dbReference>
<feature type="region of interest" description="Disordered" evidence="1">
    <location>
        <begin position="288"/>
        <end position="400"/>
    </location>
</feature>
<dbReference type="OrthoDB" id="10069473at2759"/>
<feature type="compositionally biased region" description="Acidic residues" evidence="1">
    <location>
        <begin position="380"/>
        <end position="400"/>
    </location>
</feature>
<sequence>MAYNDDAVLARLSALNDSHDSIATAAQWIMFHRRHADRTVQLWVQRLRDSSASKRLSLIYLANALHYLSNIYALQEVAQQSRIRHKEDFILAFSPVIAEATAIAYKGAPSELQGKIRRVVDVWKDRTIFEVPIQEAIETRLGELDKARGTAKPAFGGSPFGGSSMPSEFAPLISAHQSVAKLSGPLKGTVSAADQEYEKQTDTSTPAPSAPVYAARLHGLLKTLASAEVAVAECVKAREDLITGLEKLLDTHRTSLEADKASASRLAERKSEIEKKKQVVELAIMQALGSSDQNGSPDNKGLDNQDTEPERPKMEALTPPKMEALTPPAMEALTPPPAEAAPVHADSSLETAPASTTTIPQQSLPIYYGESNKRRRIDDGEFPDLGNDDGIDADVAEMLK</sequence>
<comment type="caution">
    <text evidence="3">The sequence shown here is derived from an EMBL/GenBank/DDBJ whole genome shotgun (WGS) entry which is preliminary data.</text>
</comment>
<dbReference type="PANTHER" id="PTHR12460">
    <property type="entry name" value="CYCLIN-DEPENDENT KINASE INHIBITOR-RELATED PROTEIN"/>
    <property type="match status" value="1"/>
</dbReference>
<organism evidence="3 4">
    <name type="scientific">Clonostachys byssicola</name>
    <dbReference type="NCBI Taxonomy" id="160290"/>
    <lineage>
        <taxon>Eukaryota</taxon>
        <taxon>Fungi</taxon>
        <taxon>Dikarya</taxon>
        <taxon>Ascomycota</taxon>
        <taxon>Pezizomycotina</taxon>
        <taxon>Sordariomycetes</taxon>
        <taxon>Hypocreomycetidae</taxon>
        <taxon>Hypocreales</taxon>
        <taxon>Bionectriaceae</taxon>
        <taxon>Clonostachys</taxon>
    </lineage>
</organism>
<dbReference type="InterPro" id="IPR047883">
    <property type="entry name" value="Rtt103-like_CID"/>
</dbReference>
<dbReference type="Pfam" id="PF04818">
    <property type="entry name" value="CID"/>
    <property type="match status" value="2"/>
</dbReference>
<dbReference type="EMBL" id="CABFNO020001523">
    <property type="protein sequence ID" value="CAG9993783.1"/>
    <property type="molecule type" value="Genomic_DNA"/>
</dbReference>
<gene>
    <name evidence="3" type="ORF">CBYS24578_00004418</name>
</gene>
<name>A0A9N9UNZ0_9HYPO</name>
<reference evidence="4" key="1">
    <citation type="submission" date="2019-06" db="EMBL/GenBank/DDBJ databases">
        <authorList>
            <person name="Broberg M."/>
        </authorList>
    </citation>
    <scope>NUCLEOTIDE SEQUENCE [LARGE SCALE GENOMIC DNA]</scope>
</reference>
<dbReference type="InterPro" id="IPR006569">
    <property type="entry name" value="CID_dom"/>
</dbReference>
<feature type="domain" description="CID" evidence="2">
    <location>
        <begin position="1"/>
        <end position="145"/>
    </location>
</feature>
<dbReference type="AlphaFoldDB" id="A0A9N9UNZ0"/>
<dbReference type="Proteomes" id="UP000754883">
    <property type="component" value="Unassembled WGS sequence"/>
</dbReference>
<feature type="compositionally biased region" description="Polar residues" evidence="1">
    <location>
        <begin position="348"/>
        <end position="364"/>
    </location>
</feature>
<evidence type="ECO:0000256" key="1">
    <source>
        <dbReference type="SAM" id="MobiDB-lite"/>
    </source>
</evidence>
<dbReference type="SUPFAM" id="SSF48464">
    <property type="entry name" value="ENTH/VHS domain"/>
    <property type="match status" value="1"/>
</dbReference>
<reference evidence="3 4" key="2">
    <citation type="submission" date="2021-10" db="EMBL/GenBank/DDBJ databases">
        <authorList>
            <person name="Piombo E."/>
        </authorList>
    </citation>
    <scope>NUCLEOTIDE SEQUENCE [LARGE SCALE GENOMIC DNA]</scope>
</reference>
<keyword evidence="4" id="KW-1185">Reference proteome</keyword>
<evidence type="ECO:0000313" key="3">
    <source>
        <dbReference type="EMBL" id="CAG9993783.1"/>
    </source>
</evidence>
<feature type="compositionally biased region" description="Basic and acidic residues" evidence="1">
    <location>
        <begin position="300"/>
        <end position="314"/>
    </location>
</feature>
<evidence type="ECO:0000313" key="4">
    <source>
        <dbReference type="Proteomes" id="UP000754883"/>
    </source>
</evidence>
<proteinExistence type="predicted"/>
<dbReference type="PANTHER" id="PTHR12460:SF0">
    <property type="entry name" value="CID DOMAIN-CONTAINING PROTEIN-RELATED"/>
    <property type="match status" value="1"/>
</dbReference>
<dbReference type="InterPro" id="IPR008942">
    <property type="entry name" value="ENTH_VHS"/>
</dbReference>
<dbReference type="SMART" id="SM00582">
    <property type="entry name" value="RPR"/>
    <property type="match status" value="1"/>
</dbReference>
<dbReference type="PROSITE" id="PS51391">
    <property type="entry name" value="CID"/>
    <property type="match status" value="1"/>
</dbReference>
<dbReference type="CDD" id="cd17003">
    <property type="entry name" value="CID_Rtt103"/>
    <property type="match status" value="1"/>
</dbReference>
<evidence type="ECO:0000259" key="2">
    <source>
        <dbReference type="PROSITE" id="PS51391"/>
    </source>
</evidence>
<accession>A0A9N9UNZ0</accession>
<feature type="compositionally biased region" description="Polar residues" evidence="1">
    <location>
        <begin position="288"/>
        <end position="297"/>
    </location>
</feature>
<feature type="compositionally biased region" description="Low complexity" evidence="1">
    <location>
        <begin position="324"/>
        <end position="333"/>
    </location>
</feature>
<dbReference type="GO" id="GO:0099122">
    <property type="term" value="F:RNA polymerase II C-terminal domain binding"/>
    <property type="evidence" value="ECO:0007669"/>
    <property type="project" value="InterPro"/>
</dbReference>
<dbReference type="Gene3D" id="1.25.40.90">
    <property type="match status" value="1"/>
</dbReference>
<protein>
    <recommendedName>
        <fullName evidence="2">CID domain-containing protein</fullName>
    </recommendedName>
</protein>